<sequence length="378" mass="41050">MSKSINSGAFNRSAADRWAAGNGLPSLKYRLASPRKIMIAGTSIDAGYNTAFPSGNAQGYKCAPIRRLRDAIRARGFYAQDEFFAGTMGYTTASSFQSFDPRFQNGAGWEYNGFSGATWSILQNSTTTTPFTYTPDDPTQTFTVWVRSVAGTGSVTVTCGAATKTVSIQQTPTDFIAITLGESDGVTLGQNTYTVARVSGTIQVVACWARNARLPAYQLLNCSASGARMQHIANSADLARPLYFPEQILTAGDEYWIAMGPNDWRDNASPIESLPTYRTNMESVLDRRIANNIKPRVIIPARTSIAAASIANQDLYNAAIREVAASRGAPVFDFKDRWGEHADALAGGYMNPDPDYFHPNWRGAEDIGQMYAMLALAA</sequence>
<evidence type="ECO:0000313" key="2">
    <source>
        <dbReference type="EMBL" id="MBB3928329.1"/>
    </source>
</evidence>
<protein>
    <recommendedName>
        <fullName evidence="1">SGNH hydrolase-type esterase domain-containing protein</fullName>
    </recommendedName>
</protein>
<name>A0A7W6BUY6_9SPHN</name>
<comment type="caution">
    <text evidence="2">The sequence shown here is derived from an EMBL/GenBank/DDBJ whole genome shotgun (WGS) entry which is preliminary data.</text>
</comment>
<dbReference type="SUPFAM" id="SSF52266">
    <property type="entry name" value="SGNH hydrolase"/>
    <property type="match status" value="1"/>
</dbReference>
<dbReference type="InterPro" id="IPR013830">
    <property type="entry name" value="SGNH_hydro"/>
</dbReference>
<dbReference type="EMBL" id="JACIDT010000022">
    <property type="protein sequence ID" value="MBB3928329.1"/>
    <property type="molecule type" value="Genomic_DNA"/>
</dbReference>
<dbReference type="Pfam" id="PF13472">
    <property type="entry name" value="Lipase_GDSL_2"/>
    <property type="match status" value="1"/>
</dbReference>
<proteinExistence type="predicted"/>
<organism evidence="2 3">
    <name type="scientific">Sphingobium jiangsuense</name>
    <dbReference type="NCBI Taxonomy" id="870476"/>
    <lineage>
        <taxon>Bacteria</taxon>
        <taxon>Pseudomonadati</taxon>
        <taxon>Pseudomonadota</taxon>
        <taxon>Alphaproteobacteria</taxon>
        <taxon>Sphingomonadales</taxon>
        <taxon>Sphingomonadaceae</taxon>
        <taxon>Sphingobium</taxon>
    </lineage>
</organism>
<reference evidence="2 3" key="1">
    <citation type="submission" date="2020-08" db="EMBL/GenBank/DDBJ databases">
        <title>Genomic Encyclopedia of Type Strains, Phase IV (KMG-IV): sequencing the most valuable type-strain genomes for metagenomic binning, comparative biology and taxonomic classification.</title>
        <authorList>
            <person name="Goeker M."/>
        </authorList>
    </citation>
    <scope>NUCLEOTIDE SEQUENCE [LARGE SCALE GENOMIC DNA]</scope>
    <source>
        <strain evidence="2 3">DSM 26189</strain>
    </source>
</reference>
<accession>A0A7W6BUY6</accession>
<gene>
    <name evidence="2" type="ORF">GGR43_004073</name>
</gene>
<dbReference type="GO" id="GO:0016788">
    <property type="term" value="F:hydrolase activity, acting on ester bonds"/>
    <property type="evidence" value="ECO:0007669"/>
    <property type="project" value="UniProtKB-ARBA"/>
</dbReference>
<dbReference type="CDD" id="cd00229">
    <property type="entry name" value="SGNH_hydrolase"/>
    <property type="match status" value="1"/>
</dbReference>
<evidence type="ECO:0000259" key="1">
    <source>
        <dbReference type="Pfam" id="PF13472"/>
    </source>
</evidence>
<evidence type="ECO:0000313" key="3">
    <source>
        <dbReference type="Proteomes" id="UP000571950"/>
    </source>
</evidence>
<feature type="domain" description="SGNH hydrolase-type esterase" evidence="1">
    <location>
        <begin position="212"/>
        <end position="364"/>
    </location>
</feature>
<keyword evidence="3" id="KW-1185">Reference proteome</keyword>
<dbReference type="Proteomes" id="UP000571950">
    <property type="component" value="Unassembled WGS sequence"/>
</dbReference>
<dbReference type="RefSeq" id="WP_188073611.1">
    <property type="nucleotide sequence ID" value="NZ_JACIDT010000022.1"/>
</dbReference>
<dbReference type="InterPro" id="IPR036514">
    <property type="entry name" value="SGNH_hydro_sf"/>
</dbReference>
<dbReference type="Gene3D" id="3.40.50.1110">
    <property type="entry name" value="SGNH hydrolase"/>
    <property type="match status" value="1"/>
</dbReference>
<dbReference type="AlphaFoldDB" id="A0A7W6BUY6"/>